<sequence length="224" mass="22910">MSLRERHHDVAAYALGVLEPGDALACEEHLRGCGPCAEGLAGFAVTVSALAQLAGREALVPPGPEAVRHGPARGKRRGGRTGGRRVGSGRRPRGARPWAVGVAGAAAVLALAVPGAALLSPDGGPAGPRRASAADAATGVAAEVSLWDREWGTDLALRVTGVRKPGVCELFAVRTDGEAWPVTSWSAAAGYDPLVEAGTAMRLGDIDRLEVRTADGGRLLALRP</sequence>
<dbReference type="Proteomes" id="UP001522868">
    <property type="component" value="Unassembled WGS sequence"/>
</dbReference>
<dbReference type="RefSeq" id="WP_248633786.1">
    <property type="nucleotide sequence ID" value="NZ_JALPTH010000010.1"/>
</dbReference>
<dbReference type="Gene3D" id="1.10.10.1320">
    <property type="entry name" value="Anti-sigma factor, zinc-finger domain"/>
    <property type="match status" value="1"/>
</dbReference>
<dbReference type="InterPro" id="IPR041916">
    <property type="entry name" value="Anti_sigma_zinc_sf"/>
</dbReference>
<protein>
    <submittedName>
        <fullName evidence="5">Zf-HC2 domain-containing protein</fullName>
    </submittedName>
</protein>
<keyword evidence="2" id="KW-0804">Transcription</keyword>
<keyword evidence="4" id="KW-0812">Transmembrane</keyword>
<evidence type="ECO:0000313" key="6">
    <source>
        <dbReference type="Proteomes" id="UP001522868"/>
    </source>
</evidence>
<evidence type="ECO:0000256" key="3">
    <source>
        <dbReference type="SAM" id="MobiDB-lite"/>
    </source>
</evidence>
<evidence type="ECO:0000256" key="1">
    <source>
        <dbReference type="ARBA" id="ARBA00023015"/>
    </source>
</evidence>
<accession>A0ABT0IA31</accession>
<evidence type="ECO:0000256" key="2">
    <source>
        <dbReference type="ARBA" id="ARBA00023163"/>
    </source>
</evidence>
<gene>
    <name evidence="5" type="ORF">M1O15_12415</name>
</gene>
<name>A0ABT0IA31_9ACTN</name>
<proteinExistence type="predicted"/>
<organism evidence="5 6">
    <name type="scientific">Streptomyces lichenis</name>
    <dbReference type="NCBI Taxonomy" id="2306967"/>
    <lineage>
        <taxon>Bacteria</taxon>
        <taxon>Bacillati</taxon>
        <taxon>Actinomycetota</taxon>
        <taxon>Actinomycetes</taxon>
        <taxon>Kitasatosporales</taxon>
        <taxon>Streptomycetaceae</taxon>
        <taxon>Streptomyces</taxon>
    </lineage>
</organism>
<keyword evidence="6" id="KW-1185">Reference proteome</keyword>
<comment type="caution">
    <text evidence="5">The sequence shown here is derived from an EMBL/GenBank/DDBJ whole genome shotgun (WGS) entry which is preliminary data.</text>
</comment>
<evidence type="ECO:0000313" key="5">
    <source>
        <dbReference type="EMBL" id="MCK8678186.1"/>
    </source>
</evidence>
<keyword evidence="4" id="KW-1133">Transmembrane helix</keyword>
<feature type="region of interest" description="Disordered" evidence="3">
    <location>
        <begin position="61"/>
        <end position="95"/>
    </location>
</feature>
<reference evidence="5 6" key="1">
    <citation type="submission" date="2022-04" db="EMBL/GenBank/DDBJ databases">
        <title>Streptomyces sp. nov. LCR6-01 isolated from Lichen of Dirinaria sp.</title>
        <authorList>
            <person name="Kanchanasin P."/>
            <person name="Tanasupawat S."/>
            <person name="Phongsopitanun W."/>
        </authorList>
    </citation>
    <scope>NUCLEOTIDE SEQUENCE [LARGE SCALE GENOMIC DNA]</scope>
    <source>
        <strain evidence="5 6">LCR6-01</strain>
    </source>
</reference>
<feature type="compositionally biased region" description="Basic residues" evidence="3">
    <location>
        <begin position="70"/>
        <end position="94"/>
    </location>
</feature>
<keyword evidence="4" id="KW-0472">Membrane</keyword>
<evidence type="ECO:0000256" key="4">
    <source>
        <dbReference type="SAM" id="Phobius"/>
    </source>
</evidence>
<dbReference type="EMBL" id="JALPTH010000010">
    <property type="protein sequence ID" value="MCK8678186.1"/>
    <property type="molecule type" value="Genomic_DNA"/>
</dbReference>
<keyword evidence="1" id="KW-0805">Transcription regulation</keyword>
<feature type="transmembrane region" description="Helical" evidence="4">
    <location>
        <begin position="98"/>
        <end position="119"/>
    </location>
</feature>